<proteinExistence type="predicted"/>
<protein>
    <submittedName>
        <fullName evidence="2">Bacteriocin-protection protein</fullName>
    </submittedName>
</protein>
<dbReference type="Proteomes" id="UP000484875">
    <property type="component" value="Unassembled WGS sequence"/>
</dbReference>
<gene>
    <name evidence="2" type="ORF">GTP81_17645</name>
</gene>
<dbReference type="RefSeq" id="WP_161091114.1">
    <property type="nucleotide sequence ID" value="NZ_WWCV01000031.1"/>
</dbReference>
<evidence type="ECO:0000313" key="2">
    <source>
        <dbReference type="EMBL" id="MYN18575.1"/>
    </source>
</evidence>
<dbReference type="Pfam" id="PF13376">
    <property type="entry name" value="OmdA"/>
    <property type="match status" value="1"/>
</dbReference>
<accession>A0A845HM35</accession>
<organism evidence="2 3">
    <name type="scientific">Duganella vulcania</name>
    <dbReference type="NCBI Taxonomy" id="2692166"/>
    <lineage>
        <taxon>Bacteria</taxon>
        <taxon>Pseudomonadati</taxon>
        <taxon>Pseudomonadota</taxon>
        <taxon>Betaproteobacteria</taxon>
        <taxon>Burkholderiales</taxon>
        <taxon>Oxalobacteraceae</taxon>
        <taxon>Telluria group</taxon>
        <taxon>Duganella</taxon>
    </lineage>
</organism>
<dbReference type="EMBL" id="WWCV01000031">
    <property type="protein sequence ID" value="MYN18575.1"/>
    <property type="molecule type" value="Genomic_DNA"/>
</dbReference>
<comment type="caution">
    <text evidence="2">The sequence shown here is derived from an EMBL/GenBank/DDBJ whole genome shotgun (WGS) entry which is preliminary data.</text>
</comment>
<evidence type="ECO:0000313" key="3">
    <source>
        <dbReference type="Proteomes" id="UP000484875"/>
    </source>
</evidence>
<evidence type="ECO:0000256" key="1">
    <source>
        <dbReference type="SAM" id="MobiDB-lite"/>
    </source>
</evidence>
<keyword evidence="3" id="KW-1185">Reference proteome</keyword>
<feature type="region of interest" description="Disordered" evidence="1">
    <location>
        <begin position="190"/>
        <end position="214"/>
    </location>
</feature>
<reference evidence="2 3" key="1">
    <citation type="submission" date="2019-12" db="EMBL/GenBank/DDBJ databases">
        <title>Novel species isolated from a subtropical stream in China.</title>
        <authorList>
            <person name="Lu H."/>
        </authorList>
    </citation>
    <scope>NUCLEOTIDE SEQUENCE [LARGE SCALE GENOMIC DNA]</scope>
    <source>
        <strain evidence="2 3">FT107W</strain>
    </source>
</reference>
<sequence length="214" mass="24193">MAEDVEMMLFPSQGAFAHWLAAHYADSDGVWLQHSKKGAPVPSVSYQEALEVALCFGWIDGQKRSLDAHHYLQRWTPRRPRSLWSKVNREKVLRYIEEGKMQPSGMAEIERAKKDGRWDAAYESASMANVPPELQAAFADHPGAAEFFATLNSQTRYAVLFRVQTAIKPETKLRKAQEYAAMLARHETLQPVMAKKRSKADQDATQAKEGDSSR</sequence>
<dbReference type="AlphaFoldDB" id="A0A845HM35"/>
<name>A0A845HM35_9BURK</name>
<feature type="compositionally biased region" description="Basic and acidic residues" evidence="1">
    <location>
        <begin position="199"/>
        <end position="214"/>
    </location>
</feature>